<accession>A0A934KLP1</accession>
<evidence type="ECO:0000313" key="2">
    <source>
        <dbReference type="Proteomes" id="UP000614410"/>
    </source>
</evidence>
<dbReference type="AlphaFoldDB" id="A0A934KLP1"/>
<protein>
    <submittedName>
        <fullName evidence="1">Antitoxin</fullName>
    </submittedName>
</protein>
<evidence type="ECO:0000313" key="1">
    <source>
        <dbReference type="EMBL" id="MBJ7608100.1"/>
    </source>
</evidence>
<reference evidence="1 2" key="1">
    <citation type="submission" date="2020-10" db="EMBL/GenBank/DDBJ databases">
        <title>Ca. Dormibacterota MAGs.</title>
        <authorList>
            <person name="Montgomery K."/>
        </authorList>
    </citation>
    <scope>NUCLEOTIDE SEQUENCE [LARGE SCALE GENOMIC DNA]</scope>
    <source>
        <strain evidence="1">Mitchell_Peninsula_5</strain>
    </source>
</reference>
<organism evidence="1 2">
    <name type="scientific">Candidatus Amunia macphersoniae</name>
    <dbReference type="NCBI Taxonomy" id="3127014"/>
    <lineage>
        <taxon>Bacteria</taxon>
        <taxon>Bacillati</taxon>
        <taxon>Candidatus Dormiibacterota</taxon>
        <taxon>Candidatus Dormibacteria</taxon>
        <taxon>Candidatus Aeolococcales</taxon>
        <taxon>Candidatus Aeolococcaceae</taxon>
        <taxon>Candidatus Amunia</taxon>
    </lineage>
</organism>
<sequence>MSRRLQVVVSDAELRQFGECARGRGLTVSEWVRQALRATERETSLGSGEHKLAAVRSGLSHSFPAPSIDTMNAEIERGYALGSEA</sequence>
<dbReference type="EMBL" id="JAEKNN010000008">
    <property type="protein sequence ID" value="MBJ7608100.1"/>
    <property type="molecule type" value="Genomic_DNA"/>
</dbReference>
<gene>
    <name evidence="1" type="ORF">JF887_01540</name>
</gene>
<proteinExistence type="predicted"/>
<comment type="caution">
    <text evidence="1">The sequence shown here is derived from an EMBL/GenBank/DDBJ whole genome shotgun (WGS) entry which is preliminary data.</text>
</comment>
<name>A0A934KLP1_9BACT</name>
<dbReference type="Proteomes" id="UP000614410">
    <property type="component" value="Unassembled WGS sequence"/>
</dbReference>